<organism evidence="9 10">
    <name type="scientific">Corynebacterium stationis</name>
    <dbReference type="NCBI Taxonomy" id="1705"/>
    <lineage>
        <taxon>Bacteria</taxon>
        <taxon>Bacillati</taxon>
        <taxon>Actinomycetota</taxon>
        <taxon>Actinomycetes</taxon>
        <taxon>Mycobacteriales</taxon>
        <taxon>Corynebacteriaceae</taxon>
        <taxon>Corynebacterium</taxon>
    </lineage>
</organism>
<dbReference type="Pfam" id="PF01687">
    <property type="entry name" value="Flavokinase"/>
    <property type="match status" value="1"/>
</dbReference>
<keyword evidence="3" id="KW-0288">FMN</keyword>
<dbReference type="AlphaFoldDB" id="A0A177IB99"/>
<keyword evidence="10" id="KW-1185">Reference proteome</keyword>
<proteinExistence type="predicted"/>
<dbReference type="STRING" id="1705.CA21670_02810"/>
<dbReference type="EMBL" id="LSTQ01000024">
    <property type="protein sequence ID" value="OAH26108.1"/>
    <property type="molecule type" value="Genomic_DNA"/>
</dbReference>
<dbReference type="InterPro" id="IPR015865">
    <property type="entry name" value="Riboflavin_kinase_bac/euk"/>
</dbReference>
<dbReference type="SMART" id="SM00904">
    <property type="entry name" value="Flavokinase"/>
    <property type="match status" value="1"/>
</dbReference>
<sequence length="138" mass="15688">MLTIKGKVVHGDKRGRELGFPTANISIPESMRAYEYELDGVWAGIAELDADNYWLTTVSIGRRPTFYNADGEFLMEAYLLDFAGDLYGKTLNVKLYEYLRGQEKFDDIDSLVETMWGDVRATRDLLGQTIKPVDLHSL</sequence>
<name>A0A177IB99_9CORY</name>
<dbReference type="EC" id="2.7.1.26" evidence="1"/>
<comment type="catalytic activity">
    <reaction evidence="7">
        <text>riboflavin + ATP = FMN + ADP + H(+)</text>
        <dbReference type="Rhea" id="RHEA:14357"/>
        <dbReference type="ChEBI" id="CHEBI:15378"/>
        <dbReference type="ChEBI" id="CHEBI:30616"/>
        <dbReference type="ChEBI" id="CHEBI:57986"/>
        <dbReference type="ChEBI" id="CHEBI:58210"/>
        <dbReference type="ChEBI" id="CHEBI:456216"/>
        <dbReference type="EC" id="2.7.1.26"/>
    </reaction>
</comment>
<evidence type="ECO:0000256" key="1">
    <source>
        <dbReference type="ARBA" id="ARBA00012105"/>
    </source>
</evidence>
<gene>
    <name evidence="9" type="ORF">AYJ05_01300</name>
</gene>
<accession>A0A177IB99</accession>
<comment type="caution">
    <text evidence="9">The sequence shown here is derived from an EMBL/GenBank/DDBJ whole genome shotgun (WGS) entry which is preliminary data.</text>
</comment>
<dbReference type="OrthoDB" id="9803667at2"/>
<evidence type="ECO:0000256" key="4">
    <source>
        <dbReference type="ARBA" id="ARBA00022679"/>
    </source>
</evidence>
<dbReference type="SUPFAM" id="SSF82114">
    <property type="entry name" value="Riboflavin kinase-like"/>
    <property type="match status" value="1"/>
</dbReference>
<evidence type="ECO:0000313" key="10">
    <source>
        <dbReference type="Proteomes" id="UP000076947"/>
    </source>
</evidence>
<dbReference type="GO" id="GO:0009231">
    <property type="term" value="P:riboflavin biosynthetic process"/>
    <property type="evidence" value="ECO:0007669"/>
    <property type="project" value="InterPro"/>
</dbReference>
<reference evidence="10" key="1">
    <citation type="submission" date="2016-02" db="EMBL/GenBank/DDBJ databases">
        <authorList>
            <person name="Kaur G."/>
            <person name="Nair G.R."/>
            <person name="Mayilraj S."/>
        </authorList>
    </citation>
    <scope>NUCLEOTIDE SEQUENCE [LARGE SCALE GENOMIC DNA]</scope>
    <source>
        <strain evidence="10">GA-15</strain>
    </source>
</reference>
<dbReference type="GO" id="GO:0008531">
    <property type="term" value="F:riboflavin kinase activity"/>
    <property type="evidence" value="ECO:0007669"/>
    <property type="project" value="UniProtKB-EC"/>
</dbReference>
<keyword evidence="5" id="KW-0547">Nucleotide-binding</keyword>
<dbReference type="RefSeq" id="WP_066840431.1">
    <property type="nucleotide sequence ID" value="NZ_LSTQ01000024.1"/>
</dbReference>
<dbReference type="Proteomes" id="UP000076947">
    <property type="component" value="Unassembled WGS sequence"/>
</dbReference>
<dbReference type="GO" id="GO:0005524">
    <property type="term" value="F:ATP binding"/>
    <property type="evidence" value="ECO:0007669"/>
    <property type="project" value="UniProtKB-KW"/>
</dbReference>
<evidence type="ECO:0000256" key="3">
    <source>
        <dbReference type="ARBA" id="ARBA00022643"/>
    </source>
</evidence>
<evidence type="ECO:0000256" key="5">
    <source>
        <dbReference type="ARBA" id="ARBA00022741"/>
    </source>
</evidence>
<protein>
    <recommendedName>
        <fullName evidence="1">riboflavin kinase</fullName>
        <ecNumber evidence="1">2.7.1.26</ecNumber>
    </recommendedName>
</protein>
<evidence type="ECO:0000313" key="9">
    <source>
        <dbReference type="EMBL" id="OAH26108.1"/>
    </source>
</evidence>
<dbReference type="GO" id="GO:0009398">
    <property type="term" value="P:FMN biosynthetic process"/>
    <property type="evidence" value="ECO:0007669"/>
    <property type="project" value="TreeGrafter"/>
</dbReference>
<evidence type="ECO:0000256" key="7">
    <source>
        <dbReference type="ARBA" id="ARBA00047880"/>
    </source>
</evidence>
<keyword evidence="6" id="KW-0067">ATP-binding</keyword>
<keyword evidence="2" id="KW-0285">Flavoprotein</keyword>
<evidence type="ECO:0000256" key="2">
    <source>
        <dbReference type="ARBA" id="ARBA00022630"/>
    </source>
</evidence>
<dbReference type="InterPro" id="IPR023465">
    <property type="entry name" value="Riboflavin_kinase_dom_sf"/>
</dbReference>
<dbReference type="PANTHER" id="PTHR22749:SF6">
    <property type="entry name" value="RIBOFLAVIN KINASE"/>
    <property type="match status" value="1"/>
</dbReference>
<dbReference type="InterPro" id="IPR023468">
    <property type="entry name" value="Riboflavin_kinase"/>
</dbReference>
<evidence type="ECO:0000256" key="6">
    <source>
        <dbReference type="ARBA" id="ARBA00022840"/>
    </source>
</evidence>
<feature type="domain" description="Riboflavin kinase" evidence="8">
    <location>
        <begin position="1"/>
        <end position="127"/>
    </location>
</feature>
<keyword evidence="4" id="KW-0808">Transferase</keyword>
<dbReference type="Gene3D" id="2.40.30.30">
    <property type="entry name" value="Riboflavin kinase-like"/>
    <property type="match status" value="1"/>
</dbReference>
<evidence type="ECO:0000259" key="8">
    <source>
        <dbReference type="SMART" id="SM00904"/>
    </source>
</evidence>
<dbReference type="PANTHER" id="PTHR22749">
    <property type="entry name" value="RIBOFLAVIN KINASE/FMN ADENYLYLTRANSFERASE"/>
    <property type="match status" value="1"/>
</dbReference>